<name>A0A8T2QIE9_CERRI</name>
<dbReference type="AlphaFoldDB" id="A0A8T2QIE9"/>
<dbReference type="Proteomes" id="UP000825935">
    <property type="component" value="Chromosome 34"/>
</dbReference>
<proteinExistence type="predicted"/>
<comment type="caution">
    <text evidence="1">The sequence shown here is derived from an EMBL/GenBank/DDBJ whole genome shotgun (WGS) entry which is preliminary data.</text>
</comment>
<gene>
    <name evidence="1" type="ORF">KP509_34G012900</name>
</gene>
<accession>A0A8T2QIE9</accession>
<sequence>MPSKTEQAIRWVLCCHAVGRPSKREQAIRWLLCCHRILDQDPLSPTDNFSASLLLLQRQDGSPQRRRISSSLLISGQNLWASHMKGLPRHCRSLTILNGPPTSSSEVSTAAAPGQHAGKRSPGLLILAASDQHPRNWSKLTFPELCMYDVSRPR</sequence>
<keyword evidence="2" id="KW-1185">Reference proteome</keyword>
<evidence type="ECO:0000313" key="1">
    <source>
        <dbReference type="EMBL" id="KAH7283546.1"/>
    </source>
</evidence>
<evidence type="ECO:0000313" key="2">
    <source>
        <dbReference type="Proteomes" id="UP000825935"/>
    </source>
</evidence>
<reference evidence="1" key="1">
    <citation type="submission" date="2021-08" db="EMBL/GenBank/DDBJ databases">
        <title>WGS assembly of Ceratopteris richardii.</title>
        <authorList>
            <person name="Marchant D.B."/>
            <person name="Chen G."/>
            <person name="Jenkins J."/>
            <person name="Shu S."/>
            <person name="Leebens-Mack J."/>
            <person name="Grimwood J."/>
            <person name="Schmutz J."/>
            <person name="Soltis P."/>
            <person name="Soltis D."/>
            <person name="Chen Z.-H."/>
        </authorList>
    </citation>
    <scope>NUCLEOTIDE SEQUENCE</scope>
    <source>
        <strain evidence="1">Whitten #5841</strain>
        <tissue evidence="1">Leaf</tissue>
    </source>
</reference>
<organism evidence="1 2">
    <name type="scientific">Ceratopteris richardii</name>
    <name type="common">Triangle waterfern</name>
    <dbReference type="NCBI Taxonomy" id="49495"/>
    <lineage>
        <taxon>Eukaryota</taxon>
        <taxon>Viridiplantae</taxon>
        <taxon>Streptophyta</taxon>
        <taxon>Embryophyta</taxon>
        <taxon>Tracheophyta</taxon>
        <taxon>Polypodiopsida</taxon>
        <taxon>Polypodiidae</taxon>
        <taxon>Polypodiales</taxon>
        <taxon>Pteridineae</taxon>
        <taxon>Pteridaceae</taxon>
        <taxon>Parkerioideae</taxon>
        <taxon>Ceratopteris</taxon>
    </lineage>
</organism>
<protein>
    <submittedName>
        <fullName evidence="1">Uncharacterized protein</fullName>
    </submittedName>
</protein>
<dbReference type="EMBL" id="CM035439">
    <property type="protein sequence ID" value="KAH7283546.1"/>
    <property type="molecule type" value="Genomic_DNA"/>
</dbReference>